<dbReference type="InterPro" id="IPR027417">
    <property type="entry name" value="P-loop_NTPase"/>
</dbReference>
<keyword evidence="4 6" id="KW-0067">ATP-binding</keyword>
<keyword evidence="7" id="KW-1185">Reference proteome</keyword>
<evidence type="ECO:0000313" key="7">
    <source>
        <dbReference type="Proteomes" id="UP000680304"/>
    </source>
</evidence>
<comment type="caution">
    <text evidence="6">The sequence shown here is derived from an EMBL/GenBank/DDBJ whole genome shotgun (WGS) entry which is preliminary data.</text>
</comment>
<evidence type="ECO:0000313" key="6">
    <source>
        <dbReference type="EMBL" id="GIQ63576.1"/>
    </source>
</evidence>
<comment type="similarity">
    <text evidence="1">Belongs to the ABC transporter superfamily.</text>
</comment>
<dbReference type="Proteomes" id="UP000680304">
    <property type="component" value="Unassembled WGS sequence"/>
</dbReference>
<feature type="domain" description="ABC transporter" evidence="5">
    <location>
        <begin position="10"/>
        <end position="238"/>
    </location>
</feature>
<dbReference type="Pfam" id="PF00005">
    <property type="entry name" value="ABC_tran"/>
    <property type="match status" value="1"/>
</dbReference>
<organism evidence="6 7">
    <name type="scientific">Paenibacillus cisolokensis</name>
    <dbReference type="NCBI Taxonomy" id="1658519"/>
    <lineage>
        <taxon>Bacteria</taxon>
        <taxon>Bacillati</taxon>
        <taxon>Bacillota</taxon>
        <taxon>Bacilli</taxon>
        <taxon>Bacillales</taxon>
        <taxon>Paenibacillaceae</taxon>
        <taxon>Paenibacillus</taxon>
    </lineage>
</organism>
<evidence type="ECO:0000256" key="2">
    <source>
        <dbReference type="ARBA" id="ARBA00022448"/>
    </source>
</evidence>
<accession>A0ABQ4N5Z3</accession>
<keyword evidence="3" id="KW-0547">Nucleotide-binding</keyword>
<dbReference type="PROSITE" id="PS00211">
    <property type="entry name" value="ABC_TRANSPORTER_1"/>
    <property type="match status" value="1"/>
</dbReference>
<dbReference type="InterPro" id="IPR003439">
    <property type="entry name" value="ABC_transporter-like_ATP-bd"/>
</dbReference>
<dbReference type="SMART" id="SM00382">
    <property type="entry name" value="AAA"/>
    <property type="match status" value="1"/>
</dbReference>
<evidence type="ECO:0000256" key="4">
    <source>
        <dbReference type="ARBA" id="ARBA00022840"/>
    </source>
</evidence>
<reference evidence="6 7" key="1">
    <citation type="submission" date="2021-04" db="EMBL/GenBank/DDBJ databases">
        <title>Draft genome sequence of Paenibacillus cisolokensis, LC2-13A.</title>
        <authorList>
            <person name="Uke A."/>
            <person name="Chhe C."/>
            <person name="Baramee S."/>
            <person name="Kosugi A."/>
        </authorList>
    </citation>
    <scope>NUCLEOTIDE SEQUENCE [LARGE SCALE GENOMIC DNA]</scope>
    <source>
        <strain evidence="6 7">LC2-13A</strain>
    </source>
</reference>
<evidence type="ECO:0000256" key="1">
    <source>
        <dbReference type="ARBA" id="ARBA00005417"/>
    </source>
</evidence>
<evidence type="ECO:0000259" key="5">
    <source>
        <dbReference type="PROSITE" id="PS50893"/>
    </source>
</evidence>
<dbReference type="SUPFAM" id="SSF52540">
    <property type="entry name" value="P-loop containing nucleoside triphosphate hydrolases"/>
    <property type="match status" value="1"/>
</dbReference>
<dbReference type="EMBL" id="BOVJ01000066">
    <property type="protein sequence ID" value="GIQ63576.1"/>
    <property type="molecule type" value="Genomic_DNA"/>
</dbReference>
<dbReference type="InterPro" id="IPR017871">
    <property type="entry name" value="ABC_transporter-like_CS"/>
</dbReference>
<dbReference type="PANTHER" id="PTHR43335">
    <property type="entry name" value="ABC TRANSPORTER, ATP-BINDING PROTEIN"/>
    <property type="match status" value="1"/>
</dbReference>
<keyword evidence="2" id="KW-0813">Transport</keyword>
<gene>
    <name evidence="6" type="primary">yhcH</name>
    <name evidence="6" type="ORF">PACILC2_21440</name>
</gene>
<dbReference type="Gene3D" id="3.40.50.300">
    <property type="entry name" value="P-loop containing nucleotide triphosphate hydrolases"/>
    <property type="match status" value="1"/>
</dbReference>
<dbReference type="InterPro" id="IPR003593">
    <property type="entry name" value="AAA+_ATPase"/>
</dbReference>
<dbReference type="PROSITE" id="PS50893">
    <property type="entry name" value="ABC_TRANSPORTER_2"/>
    <property type="match status" value="1"/>
</dbReference>
<proteinExistence type="inferred from homology"/>
<dbReference type="GO" id="GO:0005524">
    <property type="term" value="F:ATP binding"/>
    <property type="evidence" value="ECO:0007669"/>
    <property type="project" value="UniProtKB-KW"/>
</dbReference>
<evidence type="ECO:0000256" key="3">
    <source>
        <dbReference type="ARBA" id="ARBA00022741"/>
    </source>
</evidence>
<sequence>MLATNDGIVVQLKNVTKRIGSRTIIDRLTLDLPRGEVFGFLGPNGSGKTTTIRMMVGLMRMSEGEILIEGHSVRTSFEKAMRHVGAIVENPEMYKYLSGYRNLLHFARMIPGITKERIDEVVELVGLGARIHDKVKTYSLGMRQRLGVAQAIMHKPSLLILDEPTNGLDPAGIRELRDYLRKLAKEEGITVFVSSHLLSEMELMCDRVAIIQNGKLIDVRPVQREDEIGSREVLSKVLFDVDRPADAAALLTEAGRSPVQEGAFVAFEADRETVAEMNAKLVAAGIKVYGIRAQSKSLEDQFLEMTGGEKLA</sequence>
<dbReference type="PANTHER" id="PTHR43335:SF4">
    <property type="entry name" value="ABC TRANSPORTER, ATP-BINDING PROTEIN"/>
    <property type="match status" value="1"/>
</dbReference>
<name>A0ABQ4N5Z3_9BACL</name>
<protein>
    <submittedName>
        <fullName evidence="6">ABC transporter ATP-binding protein YhcH</fullName>
    </submittedName>
</protein>